<dbReference type="KEGG" id="cja:CJA_0342"/>
<proteinExistence type="predicted"/>
<dbReference type="STRING" id="498211.CJA_0342"/>
<gene>
    <name evidence="2" type="ordered locus">CJA_0342</name>
</gene>
<sequence>MNEKIIFIAAISELFSLYFFIKILNSRDSLLMKVILSILVFIPIIGTIFYFLAANSPPPQPYSLQNKGDPYSNVPMRGEYTDRWQSKMEIMRWEMSNLKEEMDFYNEAWKEDKTETAVGIHIIFPDGKHDHISDKLDLEIIEKEIKKLDWHSNFYQFIVVIKPGISMEVGGSLNGVDGLSAMYRNRINRVDAVIRTPPEDVSEMQKILKVFLMPGEEWRKKYEFNFTHY</sequence>
<dbReference type="HOGENOM" id="CLU_1208039_0_0_6"/>
<protein>
    <submittedName>
        <fullName evidence="2">Uncharacterized protein</fullName>
    </submittedName>
</protein>
<accession>B3PHE5</accession>
<dbReference type="EMBL" id="CP000934">
    <property type="protein sequence ID" value="ACE83307.1"/>
    <property type="molecule type" value="Genomic_DNA"/>
</dbReference>
<feature type="transmembrane region" description="Helical" evidence="1">
    <location>
        <begin position="31"/>
        <end position="53"/>
    </location>
</feature>
<keyword evidence="1" id="KW-1133">Transmembrane helix</keyword>
<dbReference type="AlphaFoldDB" id="B3PHE5"/>
<dbReference type="Proteomes" id="UP000001036">
    <property type="component" value="Chromosome"/>
</dbReference>
<reference evidence="2 3" key="1">
    <citation type="journal article" date="2008" name="J. Bacteriol.">
        <title>Insights into plant cell wall degradation from the genome sequence of the soil bacterium Cellvibrio japonicus.</title>
        <authorList>
            <person name="Deboy R.T."/>
            <person name="Mongodin E.F."/>
            <person name="Fouts D.E."/>
            <person name="Tailford L.E."/>
            <person name="Khouri H."/>
            <person name="Emerson J.B."/>
            <person name="Mohamoud Y."/>
            <person name="Watkins K."/>
            <person name="Henrissat B."/>
            <person name="Gilbert H.J."/>
            <person name="Nelson K.E."/>
        </authorList>
    </citation>
    <scope>NUCLEOTIDE SEQUENCE [LARGE SCALE GENOMIC DNA]</scope>
    <source>
        <strain evidence="2 3">Ueda107</strain>
    </source>
</reference>
<evidence type="ECO:0000313" key="3">
    <source>
        <dbReference type="Proteomes" id="UP000001036"/>
    </source>
</evidence>
<dbReference type="RefSeq" id="WP_012486024.1">
    <property type="nucleotide sequence ID" value="NC_010995.1"/>
</dbReference>
<name>B3PHE5_CELJU</name>
<evidence type="ECO:0000313" key="2">
    <source>
        <dbReference type="EMBL" id="ACE83307.1"/>
    </source>
</evidence>
<organism evidence="2 3">
    <name type="scientific">Cellvibrio japonicus (strain Ueda107)</name>
    <name type="common">Pseudomonas fluorescens subsp. cellulosa</name>
    <dbReference type="NCBI Taxonomy" id="498211"/>
    <lineage>
        <taxon>Bacteria</taxon>
        <taxon>Pseudomonadati</taxon>
        <taxon>Pseudomonadota</taxon>
        <taxon>Gammaproteobacteria</taxon>
        <taxon>Cellvibrionales</taxon>
        <taxon>Cellvibrionaceae</taxon>
        <taxon>Cellvibrio</taxon>
    </lineage>
</organism>
<evidence type="ECO:0000256" key="1">
    <source>
        <dbReference type="SAM" id="Phobius"/>
    </source>
</evidence>
<keyword evidence="1" id="KW-0472">Membrane</keyword>
<dbReference type="OrthoDB" id="5740916at2"/>
<keyword evidence="3" id="KW-1185">Reference proteome</keyword>
<feature type="transmembrane region" description="Helical" evidence="1">
    <location>
        <begin position="6"/>
        <end position="24"/>
    </location>
</feature>
<keyword evidence="1" id="KW-0812">Transmembrane</keyword>